<reference evidence="3" key="1">
    <citation type="journal article" date="2013" name="G3 (Bethesda)">
        <title>Comparative genomics of a plant-pathogenic fungus, Pyrenophora tritici-repentis, reveals transduplication and the impact of repeat elements on pathogenicity and population divergence.</title>
        <authorList>
            <person name="Manning V.A."/>
            <person name="Pandelova I."/>
            <person name="Dhillon B."/>
            <person name="Wilhelm L.J."/>
            <person name="Goodwin S.B."/>
            <person name="Berlin A.M."/>
            <person name="Figueroa M."/>
            <person name="Freitag M."/>
            <person name="Hane J.K."/>
            <person name="Henrissat B."/>
            <person name="Holman W.H."/>
            <person name="Kodira C.D."/>
            <person name="Martin J."/>
            <person name="Oliver R.P."/>
            <person name="Robbertse B."/>
            <person name="Schackwitz W."/>
            <person name="Schwartz D.C."/>
            <person name="Spatafora J.W."/>
            <person name="Turgeon B.G."/>
            <person name="Yandava C."/>
            <person name="Young S."/>
            <person name="Zhou S."/>
            <person name="Zeng Q."/>
            <person name="Grigoriev I.V."/>
            <person name="Ma L.-J."/>
            <person name="Ciuffetti L.M."/>
        </authorList>
    </citation>
    <scope>NUCLEOTIDE SEQUENCE [LARGE SCALE GENOMIC DNA]</scope>
    <source>
        <strain evidence="3">Pt-1C-BFP</strain>
    </source>
</reference>
<dbReference type="HOGENOM" id="CLU_700466_0_0_1"/>
<dbReference type="InParanoid" id="B2WNF4"/>
<evidence type="ECO:0000313" key="3">
    <source>
        <dbReference type="Proteomes" id="UP000001471"/>
    </source>
</evidence>
<sequence>MSRSLQRAYYSQHLDEDSTLDRTPLRFKNTPVPPNYMYIAPPPQISKRTNPQHQHILRNKKQPQDLRRAYLHLCQKLQTKLPRELRDRIYKHYFNDRTSVDYSEEYYAHAYGVLTKYKENVQINPPPPTTSTAKEASEYYLATETYFVRDTPSLIRDLKTDYFNLGLTLCNHVRNLRITLCFDDLAPMTPAEFGEDDDNSASDDDTSSEKGVLCVLHKRLTRAFSLIPASSAPFTLILNFAPEGYIHYPSFKKPNTKEKIGALNIERRMLNVLETIRMPVYDFIHAGENRRVKPVWEDSAWNQEHAEKQETLKSWRTRFRNKPYKPSLHYTERNSIMKLYPKRYNDDFARPLPEKRKRWGYESFYDLLGDPEQDEYSDEDEDEDDEEEDDYESE</sequence>
<proteinExistence type="predicted"/>
<dbReference type="OrthoDB" id="3695013at2759"/>
<name>B2WNF4_PYRTR</name>
<dbReference type="Proteomes" id="UP000001471">
    <property type="component" value="Unassembled WGS sequence"/>
</dbReference>
<feature type="region of interest" description="Disordered" evidence="1">
    <location>
        <begin position="368"/>
        <end position="394"/>
    </location>
</feature>
<dbReference type="EMBL" id="DS231631">
    <property type="protein sequence ID" value="EDU44461.1"/>
    <property type="molecule type" value="Genomic_DNA"/>
</dbReference>
<accession>B2WNF4</accession>
<gene>
    <name evidence="2" type="ORF">PTRG_11411</name>
</gene>
<protein>
    <submittedName>
        <fullName evidence="2">Uncharacterized protein</fullName>
    </submittedName>
</protein>
<feature type="compositionally biased region" description="Acidic residues" evidence="1">
    <location>
        <begin position="369"/>
        <end position="394"/>
    </location>
</feature>
<dbReference type="AlphaFoldDB" id="B2WNF4"/>
<organism evidence="2 3">
    <name type="scientific">Pyrenophora tritici-repentis (strain Pt-1C-BFP)</name>
    <name type="common">Wheat tan spot fungus</name>
    <name type="synonym">Drechslera tritici-repentis</name>
    <dbReference type="NCBI Taxonomy" id="426418"/>
    <lineage>
        <taxon>Eukaryota</taxon>
        <taxon>Fungi</taxon>
        <taxon>Dikarya</taxon>
        <taxon>Ascomycota</taxon>
        <taxon>Pezizomycotina</taxon>
        <taxon>Dothideomycetes</taxon>
        <taxon>Pleosporomycetidae</taxon>
        <taxon>Pleosporales</taxon>
        <taxon>Pleosporineae</taxon>
        <taxon>Pleosporaceae</taxon>
        <taxon>Pyrenophora</taxon>
    </lineage>
</organism>
<evidence type="ECO:0000313" key="2">
    <source>
        <dbReference type="EMBL" id="EDU44461.1"/>
    </source>
</evidence>
<evidence type="ECO:0000256" key="1">
    <source>
        <dbReference type="SAM" id="MobiDB-lite"/>
    </source>
</evidence>